<proteinExistence type="predicted"/>
<dbReference type="Proteomes" id="UP000184251">
    <property type="component" value="Unassembled WGS sequence"/>
</dbReference>
<dbReference type="STRING" id="1120975.SAMN02746064_00688"/>
<name>A0A1M4U9L7_9FIRM</name>
<evidence type="ECO:0000313" key="2">
    <source>
        <dbReference type="Proteomes" id="UP000184251"/>
    </source>
</evidence>
<sequence>MKLKFGNESIIVYDENYEVHIQKKIFGGYTLKKYVRDSIFDLLESRDIRVEISQEEAIDLGKELLDKIYKTKNVQINFNPLTT</sequence>
<protein>
    <submittedName>
        <fullName evidence="1">Uncharacterized protein</fullName>
    </submittedName>
</protein>
<dbReference type="OrthoDB" id="1779271at2"/>
<reference evidence="1 2" key="1">
    <citation type="submission" date="2016-11" db="EMBL/GenBank/DDBJ databases">
        <authorList>
            <person name="Jaros S."/>
            <person name="Januszkiewicz K."/>
            <person name="Wedrychowicz H."/>
        </authorList>
    </citation>
    <scope>NUCLEOTIDE SEQUENCE [LARGE SCALE GENOMIC DNA]</scope>
    <source>
        <strain evidence="1 2">DSM 14828</strain>
    </source>
</reference>
<dbReference type="RefSeq" id="WP_073269683.1">
    <property type="nucleotide sequence ID" value="NZ_FQTU01000003.1"/>
</dbReference>
<organism evidence="1 2">
    <name type="scientific">Alkalibacter saccharofermentans DSM 14828</name>
    <dbReference type="NCBI Taxonomy" id="1120975"/>
    <lineage>
        <taxon>Bacteria</taxon>
        <taxon>Bacillati</taxon>
        <taxon>Bacillota</taxon>
        <taxon>Clostridia</taxon>
        <taxon>Eubacteriales</taxon>
        <taxon>Eubacteriaceae</taxon>
        <taxon>Alkalibacter</taxon>
    </lineage>
</organism>
<evidence type="ECO:0000313" key="1">
    <source>
        <dbReference type="EMBL" id="SHE53297.1"/>
    </source>
</evidence>
<keyword evidence="2" id="KW-1185">Reference proteome</keyword>
<accession>A0A1M4U9L7</accession>
<gene>
    <name evidence="1" type="ORF">SAMN02746064_00688</name>
</gene>
<dbReference type="AlphaFoldDB" id="A0A1M4U9L7"/>
<dbReference type="EMBL" id="FQTU01000003">
    <property type="protein sequence ID" value="SHE53297.1"/>
    <property type="molecule type" value="Genomic_DNA"/>
</dbReference>